<keyword evidence="10" id="KW-0407">Ion channel</keyword>
<keyword evidence="2" id="KW-0813">Transport</keyword>
<evidence type="ECO:0000256" key="3">
    <source>
        <dbReference type="ARBA" id="ARBA00022538"/>
    </source>
</evidence>
<evidence type="ECO:0000256" key="4">
    <source>
        <dbReference type="ARBA" id="ARBA00022692"/>
    </source>
</evidence>
<protein>
    <recommendedName>
        <fullName evidence="12">Ion transport domain-containing protein</fullName>
    </recommendedName>
</protein>
<dbReference type="OrthoDB" id="9799090at2"/>
<keyword evidence="5" id="KW-0631">Potassium channel</keyword>
<dbReference type="SUPFAM" id="SSF81324">
    <property type="entry name" value="Voltage-gated potassium channels"/>
    <property type="match status" value="1"/>
</dbReference>
<evidence type="ECO:0000256" key="1">
    <source>
        <dbReference type="ARBA" id="ARBA00004141"/>
    </source>
</evidence>
<dbReference type="EMBL" id="JTDI01000005">
    <property type="protein sequence ID" value="KHK90223.1"/>
    <property type="molecule type" value="Genomic_DNA"/>
</dbReference>
<evidence type="ECO:0000256" key="2">
    <source>
        <dbReference type="ARBA" id="ARBA00022448"/>
    </source>
</evidence>
<keyword evidence="6" id="KW-0630">Potassium</keyword>
<name>A0A0B1ZM07_9SPHN</name>
<feature type="transmembrane region" description="Helical" evidence="11">
    <location>
        <begin position="217"/>
        <end position="241"/>
    </location>
</feature>
<keyword evidence="9 11" id="KW-0472">Membrane</keyword>
<evidence type="ECO:0000256" key="6">
    <source>
        <dbReference type="ARBA" id="ARBA00022958"/>
    </source>
</evidence>
<keyword evidence="3" id="KW-0633">Potassium transport</keyword>
<feature type="domain" description="Ion transport" evidence="12">
    <location>
        <begin position="23"/>
        <end position="248"/>
    </location>
</feature>
<comment type="subcellular location">
    <subcellularLocation>
        <location evidence="1">Membrane</location>
        <topology evidence="1">Multi-pass membrane protein</topology>
    </subcellularLocation>
</comment>
<keyword evidence="4 11" id="KW-0812">Transmembrane</keyword>
<dbReference type="Gene3D" id="1.10.287.70">
    <property type="match status" value="1"/>
</dbReference>
<evidence type="ECO:0000256" key="8">
    <source>
        <dbReference type="ARBA" id="ARBA00023065"/>
    </source>
</evidence>
<feature type="transmembrane region" description="Helical" evidence="11">
    <location>
        <begin position="93"/>
        <end position="115"/>
    </location>
</feature>
<evidence type="ECO:0000256" key="10">
    <source>
        <dbReference type="ARBA" id="ARBA00023303"/>
    </source>
</evidence>
<keyword evidence="14" id="KW-1185">Reference proteome</keyword>
<dbReference type="InterPro" id="IPR028325">
    <property type="entry name" value="VG_K_chnl"/>
</dbReference>
<feature type="transmembrane region" description="Helical" evidence="11">
    <location>
        <begin position="156"/>
        <end position="177"/>
    </location>
</feature>
<dbReference type="GO" id="GO:0001508">
    <property type="term" value="P:action potential"/>
    <property type="evidence" value="ECO:0007669"/>
    <property type="project" value="TreeGrafter"/>
</dbReference>
<dbReference type="PANTHER" id="PTHR11537:SF254">
    <property type="entry name" value="POTASSIUM VOLTAGE-GATED CHANNEL PROTEIN SHAB"/>
    <property type="match status" value="1"/>
</dbReference>
<evidence type="ECO:0000259" key="12">
    <source>
        <dbReference type="Pfam" id="PF00520"/>
    </source>
</evidence>
<feature type="transmembrane region" description="Helical" evidence="11">
    <location>
        <begin position="21"/>
        <end position="42"/>
    </location>
</feature>
<evidence type="ECO:0000256" key="5">
    <source>
        <dbReference type="ARBA" id="ARBA00022826"/>
    </source>
</evidence>
<proteinExistence type="predicted"/>
<comment type="caution">
    <text evidence="13">The sequence shown here is derived from an EMBL/GenBank/DDBJ whole genome shotgun (WGS) entry which is preliminary data.</text>
</comment>
<evidence type="ECO:0000256" key="9">
    <source>
        <dbReference type="ARBA" id="ARBA00023136"/>
    </source>
</evidence>
<sequence>MGLRRHVYHQLFARADRSDKLTLFNRFMIVVILAAVAVTIVATEPKIFRPHRELFIALEMTFGLIFGVEYVGRIWSVAEEAGDEPAWKARLRFMVTPLALIDLIVVVAALMPFFFSDVALLRIVRLIRLAALAKFGRFSAALRELVRALAERRYELLVTMALAACLLLFGASSLYWAERHVQPDAFGSIPRALWWAIITLTTVGYGDASPITPLGKFLASIVALSGIGLVAMPTGIMASAFSDAMQRQRGAEEDKQTDT</sequence>
<keyword evidence="7 11" id="KW-1133">Transmembrane helix</keyword>
<feature type="transmembrane region" description="Helical" evidence="11">
    <location>
        <begin position="189"/>
        <end position="205"/>
    </location>
</feature>
<dbReference type="Proteomes" id="UP000031057">
    <property type="component" value="Unassembled WGS sequence"/>
</dbReference>
<dbReference type="GO" id="GO:0008076">
    <property type="term" value="C:voltage-gated potassium channel complex"/>
    <property type="evidence" value="ECO:0007669"/>
    <property type="project" value="InterPro"/>
</dbReference>
<dbReference type="PANTHER" id="PTHR11537">
    <property type="entry name" value="VOLTAGE-GATED POTASSIUM CHANNEL"/>
    <property type="match status" value="1"/>
</dbReference>
<dbReference type="STRING" id="1348853.LK12_16335"/>
<evidence type="ECO:0000313" key="13">
    <source>
        <dbReference type="EMBL" id="KHK90223.1"/>
    </source>
</evidence>
<dbReference type="InterPro" id="IPR005821">
    <property type="entry name" value="Ion_trans_dom"/>
</dbReference>
<dbReference type="Pfam" id="PF00520">
    <property type="entry name" value="Ion_trans"/>
    <property type="match status" value="1"/>
</dbReference>
<evidence type="ECO:0000313" key="14">
    <source>
        <dbReference type="Proteomes" id="UP000031057"/>
    </source>
</evidence>
<dbReference type="AlphaFoldDB" id="A0A0B1ZM07"/>
<gene>
    <name evidence="13" type="ORF">LK12_16335</name>
</gene>
<evidence type="ECO:0000256" key="7">
    <source>
        <dbReference type="ARBA" id="ARBA00022989"/>
    </source>
</evidence>
<organism evidence="13 14">
    <name type="scientific">Novosphingobium malaysiense</name>
    <dbReference type="NCBI Taxonomy" id="1348853"/>
    <lineage>
        <taxon>Bacteria</taxon>
        <taxon>Pseudomonadati</taxon>
        <taxon>Pseudomonadota</taxon>
        <taxon>Alphaproteobacteria</taxon>
        <taxon>Sphingomonadales</taxon>
        <taxon>Sphingomonadaceae</taxon>
        <taxon>Novosphingobium</taxon>
    </lineage>
</organism>
<dbReference type="GO" id="GO:0005249">
    <property type="term" value="F:voltage-gated potassium channel activity"/>
    <property type="evidence" value="ECO:0007669"/>
    <property type="project" value="InterPro"/>
</dbReference>
<accession>A0A0B1ZM07</accession>
<keyword evidence="8" id="KW-0406">Ion transport</keyword>
<evidence type="ECO:0000256" key="11">
    <source>
        <dbReference type="SAM" id="Phobius"/>
    </source>
</evidence>
<dbReference type="PRINTS" id="PR00169">
    <property type="entry name" value="KCHANNEL"/>
</dbReference>
<reference evidence="13 14" key="1">
    <citation type="submission" date="2014-10" db="EMBL/GenBank/DDBJ databases">
        <title>Genome sequence of Novosphingobium malaysiense MUSC 273(T).</title>
        <authorList>
            <person name="Lee L.-H."/>
        </authorList>
    </citation>
    <scope>NUCLEOTIDE SEQUENCE [LARGE SCALE GENOMIC DNA]</scope>
    <source>
        <strain evidence="13 14">MUSC 273</strain>
    </source>
</reference>
<feature type="transmembrane region" description="Helical" evidence="11">
    <location>
        <begin position="54"/>
        <end position="72"/>
    </location>
</feature>